<evidence type="ECO:0000256" key="1">
    <source>
        <dbReference type="SAM" id="MobiDB-lite"/>
    </source>
</evidence>
<dbReference type="OrthoDB" id="4386119at2"/>
<reference evidence="3" key="1">
    <citation type="submission" date="2015-06" db="EMBL/GenBank/DDBJ databases">
        <title>Complete genome sequence and metabolic analysis of phthalate degradation pathway in Gordonia sp. QH-11.</title>
        <authorList>
            <person name="Jin D."/>
            <person name="Kong X."/>
            <person name="Bai Z."/>
        </authorList>
    </citation>
    <scope>NUCLEOTIDE SEQUENCE [LARGE SCALE GENOMIC DNA]</scope>
    <source>
        <strain evidence="3">QH-11</strain>
    </source>
</reference>
<dbReference type="PATRIC" id="fig|1136941.3.peg.1305"/>
<dbReference type="STRING" id="1136941.ACH46_06380"/>
<dbReference type="RefSeq" id="WP_062392179.1">
    <property type="nucleotide sequence ID" value="NZ_CP011853.1"/>
</dbReference>
<dbReference type="Proteomes" id="UP000063789">
    <property type="component" value="Chromosome"/>
</dbReference>
<organism evidence="2 3">
    <name type="scientific">Gordonia phthalatica</name>
    <dbReference type="NCBI Taxonomy" id="1136941"/>
    <lineage>
        <taxon>Bacteria</taxon>
        <taxon>Bacillati</taxon>
        <taxon>Actinomycetota</taxon>
        <taxon>Actinomycetes</taxon>
        <taxon>Mycobacteriales</taxon>
        <taxon>Gordoniaceae</taxon>
        <taxon>Gordonia</taxon>
    </lineage>
</organism>
<feature type="region of interest" description="Disordered" evidence="1">
    <location>
        <begin position="45"/>
        <end position="68"/>
    </location>
</feature>
<proteinExistence type="predicted"/>
<dbReference type="AlphaFoldDB" id="A0A0N9MPQ8"/>
<accession>A0A0N9MPQ8</accession>
<reference evidence="2 3" key="2">
    <citation type="journal article" date="2017" name="Int. J. Syst. Evol. Microbiol.">
        <title>Gordonia phthalatica sp. nov., a di-n-butyl phthalate-degrading bacterium isolated from activated sludge.</title>
        <authorList>
            <person name="Jin D."/>
            <person name="Kong X."/>
            <person name="Jia M."/>
            <person name="Yu X."/>
            <person name="Wang X."/>
            <person name="Zhuang X."/>
            <person name="Deng Y."/>
            <person name="Bai Z."/>
        </authorList>
    </citation>
    <scope>NUCLEOTIDE SEQUENCE [LARGE SCALE GENOMIC DNA]</scope>
    <source>
        <strain evidence="2 3">QH-11</strain>
    </source>
</reference>
<evidence type="ECO:0000313" key="2">
    <source>
        <dbReference type="EMBL" id="ALG84202.1"/>
    </source>
</evidence>
<name>A0A0N9MPQ8_9ACTN</name>
<sequence>MANRIVTVLVDPHAIGDGEMSPPVVGQVVTYAVTFEESDRFPDAHSVRGVIEPSPEPPRPGRGGVGGEGFTWSGVFRGEGWAADWAGPRPRLGPVDLRGHFFASFSALCRNEIRGRVTRVRIVGERWTYDRGIPTARALQAMRDVEAAPQRLIDERSDRSAGRDECLVESVLVDLDLDDVPELQPRPAFLPLKVSAADDDLWLLDRQLPRVVRRRGESISIHDYPAPVVDHWMENDRLRAVHAAAAGCWVSGRSGLCWIGVDGSTSRLSDRPIAACAVHDDTLLACTARITTIP</sequence>
<dbReference type="EMBL" id="CP011853">
    <property type="protein sequence ID" value="ALG84202.1"/>
    <property type="molecule type" value="Genomic_DNA"/>
</dbReference>
<protein>
    <submittedName>
        <fullName evidence="2">Uncharacterized protein</fullName>
    </submittedName>
</protein>
<keyword evidence="3" id="KW-1185">Reference proteome</keyword>
<dbReference type="KEGG" id="goq:ACH46_06380"/>
<evidence type="ECO:0000313" key="3">
    <source>
        <dbReference type="Proteomes" id="UP000063789"/>
    </source>
</evidence>
<gene>
    <name evidence="2" type="ORF">ACH46_06380</name>
</gene>